<evidence type="ECO:0000313" key="2">
    <source>
        <dbReference type="EMBL" id="ORY38767.1"/>
    </source>
</evidence>
<feature type="region of interest" description="Disordered" evidence="1">
    <location>
        <begin position="135"/>
        <end position="251"/>
    </location>
</feature>
<organism evidence="2 3">
    <name type="scientific">Rhizoclosmatium globosum</name>
    <dbReference type="NCBI Taxonomy" id="329046"/>
    <lineage>
        <taxon>Eukaryota</taxon>
        <taxon>Fungi</taxon>
        <taxon>Fungi incertae sedis</taxon>
        <taxon>Chytridiomycota</taxon>
        <taxon>Chytridiomycota incertae sedis</taxon>
        <taxon>Chytridiomycetes</taxon>
        <taxon>Chytridiales</taxon>
        <taxon>Chytriomycetaceae</taxon>
        <taxon>Rhizoclosmatium</taxon>
    </lineage>
</organism>
<comment type="caution">
    <text evidence="2">The sequence shown here is derived from an EMBL/GenBank/DDBJ whole genome shotgun (WGS) entry which is preliminary data.</text>
</comment>
<proteinExistence type="predicted"/>
<evidence type="ECO:0000313" key="3">
    <source>
        <dbReference type="Proteomes" id="UP000193642"/>
    </source>
</evidence>
<sequence>MGTESPILVRKRPLSFFPGSLPYTKSSQASPTRNLMNAFLPRILQKKRSSFLTVKMKPSTAQLNNHTTLLPAISSTSIPEITEVQEPPPVPPKETLSVPFKISEVIAAKEPMMLRKMVQLDDGLVSVVSIGGQVDDNLDDDESGPLSAHQPPMSPPSDTVDHDNSSQVPAPYLKQQQDKSIQEVQPEPAPQASNLERFLKSKTSSSPTKRHSLAPTDIQRSSSASSIEQPTNKSRHSYIPSSLVPRSLSLTPNNRSLSRLSTISSTSTMSNRSSVISLSGPSEFGKAWWLAQPSEEDVSYSIVVRVGLKRSFRKGGARVNLTVEVPVTVV</sequence>
<reference evidence="2 3" key="1">
    <citation type="submission" date="2016-07" db="EMBL/GenBank/DDBJ databases">
        <title>Pervasive Adenine N6-methylation of Active Genes in Fungi.</title>
        <authorList>
            <consortium name="DOE Joint Genome Institute"/>
            <person name="Mondo S.J."/>
            <person name="Dannebaum R.O."/>
            <person name="Kuo R.C."/>
            <person name="Labutti K."/>
            <person name="Haridas S."/>
            <person name="Kuo A."/>
            <person name="Salamov A."/>
            <person name="Ahrendt S.R."/>
            <person name="Lipzen A."/>
            <person name="Sullivan W."/>
            <person name="Andreopoulos W.B."/>
            <person name="Clum A."/>
            <person name="Lindquist E."/>
            <person name="Daum C."/>
            <person name="Ramamoorthy G.K."/>
            <person name="Gryganskyi A."/>
            <person name="Culley D."/>
            <person name="Magnuson J.K."/>
            <person name="James T.Y."/>
            <person name="O'Malley M.A."/>
            <person name="Stajich J.E."/>
            <person name="Spatafora J.W."/>
            <person name="Visel A."/>
            <person name="Grigoriev I.V."/>
        </authorList>
    </citation>
    <scope>NUCLEOTIDE SEQUENCE [LARGE SCALE GENOMIC DNA]</scope>
    <source>
        <strain evidence="2 3">JEL800</strain>
    </source>
</reference>
<feature type="compositionally biased region" description="Polar residues" evidence="1">
    <location>
        <begin position="218"/>
        <end position="232"/>
    </location>
</feature>
<protein>
    <submittedName>
        <fullName evidence="2">Uncharacterized protein</fullName>
    </submittedName>
</protein>
<name>A0A1Y2BVW2_9FUNG</name>
<dbReference type="AlphaFoldDB" id="A0A1Y2BVW2"/>
<dbReference type="EMBL" id="MCGO01000042">
    <property type="protein sequence ID" value="ORY38767.1"/>
    <property type="molecule type" value="Genomic_DNA"/>
</dbReference>
<gene>
    <name evidence="2" type="ORF">BCR33DRAFT_720449</name>
</gene>
<evidence type="ECO:0000256" key="1">
    <source>
        <dbReference type="SAM" id="MobiDB-lite"/>
    </source>
</evidence>
<dbReference type="Proteomes" id="UP000193642">
    <property type="component" value="Unassembled WGS sequence"/>
</dbReference>
<accession>A0A1Y2BVW2</accession>
<keyword evidence="3" id="KW-1185">Reference proteome</keyword>